<dbReference type="GO" id="GO:0071949">
    <property type="term" value="F:FAD binding"/>
    <property type="evidence" value="ECO:0007669"/>
    <property type="project" value="InterPro"/>
</dbReference>
<evidence type="ECO:0000256" key="5">
    <source>
        <dbReference type="ARBA" id="ARBA00022827"/>
    </source>
</evidence>
<dbReference type="SUPFAM" id="SSF55103">
    <property type="entry name" value="FAD-linked oxidases, C-terminal domain"/>
    <property type="match status" value="1"/>
</dbReference>
<dbReference type="InterPro" id="IPR036318">
    <property type="entry name" value="FAD-bd_PCMH-like_sf"/>
</dbReference>
<dbReference type="AlphaFoldDB" id="A0A0B8QN23"/>
<dbReference type="PROSITE" id="PS00198">
    <property type="entry name" value="4FE4S_FER_1"/>
    <property type="match status" value="1"/>
</dbReference>
<dbReference type="GO" id="GO:0008720">
    <property type="term" value="F:D-lactate dehydrogenase (NAD+) activity"/>
    <property type="evidence" value="ECO:0007669"/>
    <property type="project" value="TreeGrafter"/>
</dbReference>
<comment type="similarity">
    <text evidence="2">Belongs to the FAD-binding oxidoreductase/transferase type 4 family.</text>
</comment>
<evidence type="ECO:0000256" key="7">
    <source>
        <dbReference type="ARBA" id="ARBA00023002"/>
    </source>
</evidence>
<comment type="caution">
    <text evidence="13">The sequence shown here is derived from an EMBL/GenBank/DDBJ whole genome shotgun (WGS) entry which is preliminary data.</text>
</comment>
<dbReference type="PANTHER" id="PTHR11748:SF111">
    <property type="entry name" value="D-LACTATE DEHYDROGENASE, MITOCHONDRIAL-RELATED"/>
    <property type="match status" value="1"/>
</dbReference>
<dbReference type="Gene3D" id="3.30.43.10">
    <property type="entry name" value="Uridine Diphospho-n-acetylenolpyruvylglucosamine Reductase, domain 2"/>
    <property type="match status" value="1"/>
</dbReference>
<dbReference type="InterPro" id="IPR004113">
    <property type="entry name" value="FAD-bd_oxidored_4_C"/>
</dbReference>
<dbReference type="STRING" id="1481914.JCM19241_3950"/>
<dbReference type="Pfam" id="PF01565">
    <property type="entry name" value="FAD_binding_4"/>
    <property type="match status" value="1"/>
</dbReference>
<evidence type="ECO:0000313" key="14">
    <source>
        <dbReference type="Proteomes" id="UP000031666"/>
    </source>
</evidence>
<evidence type="ECO:0000256" key="9">
    <source>
        <dbReference type="ARBA" id="ARBA00023014"/>
    </source>
</evidence>
<evidence type="ECO:0000313" key="13">
    <source>
        <dbReference type="EMBL" id="GAM76413.1"/>
    </source>
</evidence>
<dbReference type="Gene3D" id="3.30.465.10">
    <property type="match status" value="1"/>
</dbReference>
<evidence type="ECO:0000256" key="1">
    <source>
        <dbReference type="ARBA" id="ARBA00001974"/>
    </source>
</evidence>
<name>A0A0B8QN23_9VIBR</name>
<comment type="cofactor">
    <cofactor evidence="1">
        <name>FAD</name>
        <dbReference type="ChEBI" id="CHEBI:57692"/>
    </cofactor>
</comment>
<sequence>MSLAPPYSSLKIQLSGFLKPKQIVDNPYLCLAYGTDASFYRLIPKLVLKLDNIEQVQKTIQACSEYGLAYTFRAAGTSLSGQAISDSVLITLTNEWRGHEIIDNGAKIRLEPGVVGADANRYLFPYSKKIGPDPASIDTCKIGGIAANNSSGMCCGTADNSYQTVTCLKVILSDGTLLDTGDSDSIERFRHSHKKLLDKLVSLREACTENPSLLEKIKHKYLLKNTTGYSLNALIDFEDPIHILEHLIIGSEGTLGFLVDITYRTIDIKSHKATSLVVFSNIEDASLAVEALSKHSVDAVELMDGRALASIAEQEGVPEFLRQVDHEACALLIECSANSEQALLETCSTLDGVTSKFSLVGKQEFTQDPDLIASLWKTRKGLLPSVGAIRKLSSSVIIEDVAFPIEKLANGVRELQSLFEQYHYNEAIIFGHALDGNLHFVFTQNFDTSEAIEQYRTFMEEVTELVAVKYQGSLKAEHGTGRNMAPFVELEWGKDAYRLMLEIKSLFDPLNLMNPGVIINTDSNAHLKDLKPMPATHSNVDPCMECGFCEPVCPSKTLSLSPRQRIVLYRELQGQQAKGAVDPELEKLFDYQGIETCAVTGLCESRCPISINTGTLIDSLRSKSKSNPIAKWSANNFDKATQIARWGLTANQWAGKAVGAKNIERLTRKLNKPLGTPVLLSTLPPAAKQIESQTSQYQNKVIYFPTCVSRTLGSNNLSLSEVFHSICQKAGIEVILPQDLDALCCGKPYASMGDKDLAKQKSLELELALKQLSEDGQIPIVFDASPCALESSSQFSGQFKLFDSCEFVAKEVMEKLELNAINEPVMLHLTCSNQKLGHQNEVLALAKRCSSEVIVPEHVHCCGFAGTKGVITPELNESALSPLKAQVPEGCSRGFSTSATCEIGLSRHSGIAYQNLLYLVDEVSSR</sequence>
<dbReference type="Gene3D" id="1.10.1060.10">
    <property type="entry name" value="Alpha-helical ferredoxin"/>
    <property type="match status" value="1"/>
</dbReference>
<dbReference type="Gene3D" id="1.10.45.10">
    <property type="entry name" value="Vanillyl-alcohol Oxidase, Chain A, domain 4"/>
    <property type="match status" value="1"/>
</dbReference>
<dbReference type="SUPFAM" id="SSF46548">
    <property type="entry name" value="alpha-helical ferredoxin"/>
    <property type="match status" value="1"/>
</dbReference>
<dbReference type="InterPro" id="IPR017900">
    <property type="entry name" value="4Fe4S_Fe_S_CS"/>
</dbReference>
<dbReference type="PROSITE" id="PS51379">
    <property type="entry name" value="4FE4S_FER_2"/>
    <property type="match status" value="1"/>
</dbReference>
<evidence type="ECO:0000256" key="6">
    <source>
        <dbReference type="ARBA" id="ARBA00022946"/>
    </source>
</evidence>
<dbReference type="InterPro" id="IPR016171">
    <property type="entry name" value="Vanillyl_alc_oxidase_C-sub2"/>
</dbReference>
<evidence type="ECO:0000256" key="4">
    <source>
        <dbReference type="ARBA" id="ARBA00022723"/>
    </source>
</evidence>
<dbReference type="InterPro" id="IPR016164">
    <property type="entry name" value="FAD-linked_Oxase-like_C"/>
</dbReference>
<keyword evidence="6" id="KW-0809">Transit peptide</keyword>
<dbReference type="EMBL" id="BBSC01000006">
    <property type="protein sequence ID" value="GAM76413.1"/>
    <property type="molecule type" value="Genomic_DNA"/>
</dbReference>
<evidence type="ECO:0000256" key="3">
    <source>
        <dbReference type="ARBA" id="ARBA00022630"/>
    </source>
</evidence>
<reference evidence="13 14" key="2">
    <citation type="submission" date="2015-01" db="EMBL/GenBank/DDBJ databases">
        <authorList>
            <consortium name="NBRP consortium"/>
            <person name="Sawabe T."/>
            <person name="Meirelles P."/>
            <person name="Feng G."/>
            <person name="Sayaka M."/>
            <person name="Hattori M."/>
            <person name="Ohkuma M."/>
        </authorList>
    </citation>
    <scope>NUCLEOTIDE SEQUENCE [LARGE SCALE GENOMIC DNA]</scope>
    <source>
        <strain evidence="14">JCM 19241</strain>
    </source>
</reference>
<gene>
    <name evidence="13" type="ORF">JCM19241_3950</name>
</gene>
<dbReference type="GO" id="GO:0051536">
    <property type="term" value="F:iron-sulfur cluster binding"/>
    <property type="evidence" value="ECO:0007669"/>
    <property type="project" value="UniProtKB-KW"/>
</dbReference>
<dbReference type="PANTHER" id="PTHR11748">
    <property type="entry name" value="D-LACTATE DEHYDROGENASE"/>
    <property type="match status" value="1"/>
</dbReference>
<dbReference type="Pfam" id="PF02754">
    <property type="entry name" value="CCG"/>
    <property type="match status" value="1"/>
</dbReference>
<evidence type="ECO:0000259" key="11">
    <source>
        <dbReference type="PROSITE" id="PS51379"/>
    </source>
</evidence>
<keyword evidence="5" id="KW-0274">FAD</keyword>
<accession>A0A0B8QN23</accession>
<dbReference type="SUPFAM" id="SSF56176">
    <property type="entry name" value="FAD-binding/transporter-associated domain-like"/>
    <property type="match status" value="1"/>
</dbReference>
<reference evidence="13 14" key="1">
    <citation type="submission" date="2015-01" db="EMBL/GenBank/DDBJ databases">
        <title>Vibrio sp. C94 JCM 19241 whole genome shotgun sequence.</title>
        <authorList>
            <person name="Sawabe T."/>
            <person name="Meirelles P."/>
            <person name="Feng G."/>
            <person name="Sayaka M."/>
            <person name="Hattori M."/>
            <person name="Ohkuma M."/>
        </authorList>
    </citation>
    <scope>NUCLEOTIDE SEQUENCE [LARGE SCALE GENOMIC DNA]</scope>
    <source>
        <strain evidence="14">JCM 19241</strain>
    </source>
</reference>
<evidence type="ECO:0000259" key="12">
    <source>
        <dbReference type="PROSITE" id="PS51387"/>
    </source>
</evidence>
<keyword evidence="9" id="KW-0411">Iron-sulfur</keyword>
<dbReference type="FunFam" id="1.10.45.10:FF:000001">
    <property type="entry name" value="D-lactate dehydrogenase mitochondrial"/>
    <property type="match status" value="1"/>
</dbReference>
<protein>
    <recommendedName>
        <fullName evidence="10">D-lactate dehydrogenase (cytochrome)</fullName>
        <ecNumber evidence="10">1.1.2.4</ecNumber>
    </recommendedName>
</protein>
<feature type="domain" description="FAD-binding PCMH-type" evidence="12">
    <location>
        <begin position="40"/>
        <end position="268"/>
    </location>
</feature>
<dbReference type="InterPro" id="IPR016169">
    <property type="entry name" value="FAD-bd_PCMH_sub2"/>
</dbReference>
<proteinExistence type="inferred from homology"/>
<dbReference type="PROSITE" id="PS51387">
    <property type="entry name" value="FAD_PCMH"/>
    <property type="match status" value="1"/>
</dbReference>
<keyword evidence="3" id="KW-0285">Flavoprotein</keyword>
<dbReference type="GO" id="GO:0004458">
    <property type="term" value="F:D-lactate dehydrogenase (cytochrome) activity"/>
    <property type="evidence" value="ECO:0007669"/>
    <property type="project" value="UniProtKB-EC"/>
</dbReference>
<dbReference type="EC" id="1.1.2.4" evidence="10"/>
<dbReference type="InterPro" id="IPR004017">
    <property type="entry name" value="Cys_rich_dom"/>
</dbReference>
<dbReference type="InterPro" id="IPR006094">
    <property type="entry name" value="Oxid_FAD_bind_N"/>
</dbReference>
<evidence type="ECO:0000256" key="2">
    <source>
        <dbReference type="ARBA" id="ARBA00008000"/>
    </source>
</evidence>
<keyword evidence="8" id="KW-0408">Iron</keyword>
<dbReference type="InterPro" id="IPR016166">
    <property type="entry name" value="FAD-bd_PCMH"/>
</dbReference>
<evidence type="ECO:0000256" key="8">
    <source>
        <dbReference type="ARBA" id="ARBA00023004"/>
    </source>
</evidence>
<keyword evidence="4" id="KW-0479">Metal-binding</keyword>
<dbReference type="Pfam" id="PF02913">
    <property type="entry name" value="FAD-oxidase_C"/>
    <property type="match status" value="1"/>
</dbReference>
<dbReference type="Proteomes" id="UP000031666">
    <property type="component" value="Unassembled WGS sequence"/>
</dbReference>
<dbReference type="InterPro" id="IPR016167">
    <property type="entry name" value="FAD-bd_PCMH_sub1"/>
</dbReference>
<dbReference type="GO" id="GO:1903457">
    <property type="term" value="P:lactate catabolic process"/>
    <property type="evidence" value="ECO:0007669"/>
    <property type="project" value="TreeGrafter"/>
</dbReference>
<dbReference type="InterPro" id="IPR009051">
    <property type="entry name" value="Helical_ferredxn"/>
</dbReference>
<keyword evidence="7" id="KW-0560">Oxidoreductase</keyword>
<dbReference type="Gene3D" id="3.30.70.2740">
    <property type="match status" value="1"/>
</dbReference>
<dbReference type="InterPro" id="IPR017896">
    <property type="entry name" value="4Fe4S_Fe-S-bd"/>
</dbReference>
<dbReference type="GO" id="GO:0046872">
    <property type="term" value="F:metal ion binding"/>
    <property type="evidence" value="ECO:0007669"/>
    <property type="project" value="UniProtKB-KW"/>
</dbReference>
<evidence type="ECO:0000256" key="10">
    <source>
        <dbReference type="ARBA" id="ARBA00038897"/>
    </source>
</evidence>
<organism evidence="13 14">
    <name type="scientific">Vibrio ishigakensis</name>
    <dbReference type="NCBI Taxonomy" id="1481914"/>
    <lineage>
        <taxon>Bacteria</taxon>
        <taxon>Pseudomonadati</taxon>
        <taxon>Pseudomonadota</taxon>
        <taxon>Gammaproteobacteria</taxon>
        <taxon>Vibrionales</taxon>
        <taxon>Vibrionaceae</taxon>
        <taxon>Vibrio</taxon>
    </lineage>
</organism>
<dbReference type="FunFam" id="3.30.70.2740:FF:000006">
    <property type="entry name" value="NAD-independent D-lactate dehydrogenase"/>
    <property type="match status" value="1"/>
</dbReference>
<feature type="domain" description="4Fe-4S ferredoxin-type" evidence="11">
    <location>
        <begin position="534"/>
        <end position="563"/>
    </location>
</feature>
<dbReference type="Pfam" id="PF13183">
    <property type="entry name" value="Fer4_8"/>
    <property type="match status" value="1"/>
</dbReference>